<dbReference type="Proteomes" id="UP000479190">
    <property type="component" value="Unassembled WGS sequence"/>
</dbReference>
<dbReference type="InterPro" id="IPR027417">
    <property type="entry name" value="P-loop_NTPase"/>
</dbReference>
<reference evidence="1 2" key="1">
    <citation type="submission" date="2020-02" db="EMBL/GenBank/DDBJ databases">
        <authorList>
            <person name="Ferguson B K."/>
        </authorList>
    </citation>
    <scope>NUCLEOTIDE SEQUENCE [LARGE SCALE GENOMIC DNA]</scope>
</reference>
<dbReference type="OrthoDB" id="7692288at2759"/>
<name>A0A6H5J5D7_9HYME</name>
<evidence type="ECO:0008006" key="3">
    <source>
        <dbReference type="Google" id="ProtNLM"/>
    </source>
</evidence>
<evidence type="ECO:0000313" key="1">
    <source>
        <dbReference type="EMBL" id="CAB0043777.1"/>
    </source>
</evidence>
<dbReference type="AlphaFoldDB" id="A0A6H5J5D7"/>
<accession>A0A6H5J5D7</accession>
<proteinExistence type="predicted"/>
<organism evidence="1 2">
    <name type="scientific">Trichogramma brassicae</name>
    <dbReference type="NCBI Taxonomy" id="86971"/>
    <lineage>
        <taxon>Eukaryota</taxon>
        <taxon>Metazoa</taxon>
        <taxon>Ecdysozoa</taxon>
        <taxon>Arthropoda</taxon>
        <taxon>Hexapoda</taxon>
        <taxon>Insecta</taxon>
        <taxon>Pterygota</taxon>
        <taxon>Neoptera</taxon>
        <taxon>Endopterygota</taxon>
        <taxon>Hymenoptera</taxon>
        <taxon>Apocrita</taxon>
        <taxon>Proctotrupomorpha</taxon>
        <taxon>Chalcidoidea</taxon>
        <taxon>Trichogrammatidae</taxon>
        <taxon>Trichogramma</taxon>
    </lineage>
</organism>
<sequence length="622" mass="71396">MQLEHPFTCCVCGPSGSGKSVFVSRFLKHLDAMCNARFDRILFYYGEWQDGYRTSAGGIPIEFREGLPQPEDYSRDNEKKKLMILDDLMRESSNADVLDLFTKSSHHKNLSVIFLTQNVFHQGKGQRDISLNTKYIVLFKNPRDRAQIRHLAQQVFPEDPKFIVEAFTDATREPHSYLLLDLTQSTSDELRFRSYTYDRLRAPTTPPAPPVEGSMQTPGDNLSRLDASLYKIMNSSTDEYEKCKNYLQTLRRYLFFARKEQMVDEDEASDDELAKPMPVSEIVASLPKAQRRDANLLLNHLLATNRIKWDNAGVVKIDNAVINNSSIADLIQRVLKKIGHRIFRALVARWTIGDNSLLKDTETPLKLIKKSFISIPSLHRNSLLNYNDDAKKSHLTATLWYVDQAEIAVVSLLLHSSSNWIISPPDDYLNYSTEARKCIDLYSQKVHGIQWPEGSVCADKLYAHLKNILLSANNIYIFVDSSSKKTFLEKLLGRKVINLCKFLCPATSILCREFDFKTTCLEHMLKSEIRLSREFQCALNNCRLYKRWVLQVTRGHIRPHNEIESNTVYAALKDHLRRNNPDGEVELSSEDEGEPEEFFGINAEDLNPPERARFYNDRPAAA</sequence>
<evidence type="ECO:0000313" key="2">
    <source>
        <dbReference type="Proteomes" id="UP000479190"/>
    </source>
</evidence>
<gene>
    <name evidence="1" type="ORF">TBRA_LOCUS15365</name>
</gene>
<keyword evidence="2" id="KW-1185">Reference proteome</keyword>
<protein>
    <recommendedName>
        <fullName evidence="3">AAA+ ATPase domain-containing protein</fullName>
    </recommendedName>
</protein>
<dbReference type="EMBL" id="CADCXV010001348">
    <property type="protein sequence ID" value="CAB0043777.1"/>
    <property type="molecule type" value="Genomic_DNA"/>
</dbReference>
<dbReference type="SUPFAM" id="SSF52540">
    <property type="entry name" value="P-loop containing nucleoside triphosphate hydrolases"/>
    <property type="match status" value="1"/>
</dbReference>